<sequence length="168" mass="18580">MREKSSDKLILLPFALGCISESSVAIASPNQNEPKSNDDHGERARWKDVHGPGDGEREECLSDESVKNSFAAVPVPKPNISAGIHRLYKGMKNFSHMFVYKEDEEAEEVEIEIGEPTNVKHVIHIGWDGCITTNNIFFSGPMSELPVEAFSSRFAALSFLSNQSKVIS</sequence>
<dbReference type="EMBL" id="CM042886">
    <property type="protein sequence ID" value="KAI4342877.1"/>
    <property type="molecule type" value="Genomic_DNA"/>
</dbReference>
<protein>
    <submittedName>
        <fullName evidence="1">Uncharacterized protein</fullName>
    </submittedName>
</protein>
<reference evidence="2" key="1">
    <citation type="journal article" date="2023" name="Front. Plant Sci.">
        <title>Chromosomal-level genome assembly of Melastoma candidum provides insights into trichome evolution.</title>
        <authorList>
            <person name="Zhong Y."/>
            <person name="Wu W."/>
            <person name="Sun C."/>
            <person name="Zou P."/>
            <person name="Liu Y."/>
            <person name="Dai S."/>
            <person name="Zhou R."/>
        </authorList>
    </citation>
    <scope>NUCLEOTIDE SEQUENCE [LARGE SCALE GENOMIC DNA]</scope>
</reference>
<name>A0ACB9P2U4_9MYRT</name>
<keyword evidence="2" id="KW-1185">Reference proteome</keyword>
<accession>A0ACB9P2U4</accession>
<dbReference type="Proteomes" id="UP001057402">
    <property type="component" value="Chromosome 7"/>
</dbReference>
<evidence type="ECO:0000313" key="2">
    <source>
        <dbReference type="Proteomes" id="UP001057402"/>
    </source>
</evidence>
<comment type="caution">
    <text evidence="1">The sequence shown here is derived from an EMBL/GenBank/DDBJ whole genome shotgun (WGS) entry which is preliminary data.</text>
</comment>
<proteinExistence type="predicted"/>
<organism evidence="1 2">
    <name type="scientific">Melastoma candidum</name>
    <dbReference type="NCBI Taxonomy" id="119954"/>
    <lineage>
        <taxon>Eukaryota</taxon>
        <taxon>Viridiplantae</taxon>
        <taxon>Streptophyta</taxon>
        <taxon>Embryophyta</taxon>
        <taxon>Tracheophyta</taxon>
        <taxon>Spermatophyta</taxon>
        <taxon>Magnoliopsida</taxon>
        <taxon>eudicotyledons</taxon>
        <taxon>Gunneridae</taxon>
        <taxon>Pentapetalae</taxon>
        <taxon>rosids</taxon>
        <taxon>malvids</taxon>
        <taxon>Myrtales</taxon>
        <taxon>Melastomataceae</taxon>
        <taxon>Melastomatoideae</taxon>
        <taxon>Melastomateae</taxon>
        <taxon>Melastoma</taxon>
    </lineage>
</organism>
<gene>
    <name evidence="1" type="ORF">MLD38_027443</name>
</gene>
<evidence type="ECO:0000313" key="1">
    <source>
        <dbReference type="EMBL" id="KAI4342877.1"/>
    </source>
</evidence>